<reference evidence="2 3" key="1">
    <citation type="submission" date="2024-02" db="EMBL/GenBank/DDBJ databases">
        <authorList>
            <person name="Vignale AGUSTIN F."/>
            <person name="Sosa J E."/>
            <person name="Modenutti C."/>
        </authorList>
    </citation>
    <scope>NUCLEOTIDE SEQUENCE [LARGE SCALE GENOMIC DNA]</scope>
</reference>
<name>A0ABC8RZ85_9AQUA</name>
<accession>A0ABC8RZ85</accession>
<evidence type="ECO:0000313" key="3">
    <source>
        <dbReference type="Proteomes" id="UP001642360"/>
    </source>
</evidence>
<organism evidence="2 3">
    <name type="scientific">Ilex paraguariensis</name>
    <name type="common">yerba mate</name>
    <dbReference type="NCBI Taxonomy" id="185542"/>
    <lineage>
        <taxon>Eukaryota</taxon>
        <taxon>Viridiplantae</taxon>
        <taxon>Streptophyta</taxon>
        <taxon>Embryophyta</taxon>
        <taxon>Tracheophyta</taxon>
        <taxon>Spermatophyta</taxon>
        <taxon>Magnoliopsida</taxon>
        <taxon>eudicotyledons</taxon>
        <taxon>Gunneridae</taxon>
        <taxon>Pentapetalae</taxon>
        <taxon>asterids</taxon>
        <taxon>campanulids</taxon>
        <taxon>Aquifoliales</taxon>
        <taxon>Aquifoliaceae</taxon>
        <taxon>Ilex</taxon>
    </lineage>
</organism>
<proteinExistence type="predicted"/>
<comment type="caution">
    <text evidence="2">The sequence shown here is derived from an EMBL/GenBank/DDBJ whole genome shotgun (WGS) entry which is preliminary data.</text>
</comment>
<dbReference type="AlphaFoldDB" id="A0ABC8RZ85"/>
<dbReference type="Proteomes" id="UP001642360">
    <property type="component" value="Unassembled WGS sequence"/>
</dbReference>
<evidence type="ECO:0000313" key="2">
    <source>
        <dbReference type="EMBL" id="CAK9150288.1"/>
    </source>
</evidence>
<dbReference type="EMBL" id="CAUOFW020002014">
    <property type="protein sequence ID" value="CAK9150288.1"/>
    <property type="molecule type" value="Genomic_DNA"/>
</dbReference>
<keyword evidence="1" id="KW-0732">Signal</keyword>
<sequence length="72" mass="8079">MQKGICVRLVNIIEIFFLTLGTSVPNSTERKIKFAVSKHKEMKTMDKEVNNKDSRSLHRALISSDGPMAACN</sequence>
<evidence type="ECO:0000256" key="1">
    <source>
        <dbReference type="SAM" id="SignalP"/>
    </source>
</evidence>
<gene>
    <name evidence="2" type="ORF">ILEXP_LOCUS18429</name>
</gene>
<feature type="signal peptide" evidence="1">
    <location>
        <begin position="1"/>
        <end position="21"/>
    </location>
</feature>
<feature type="chain" id="PRO_5044843801" evidence="1">
    <location>
        <begin position="22"/>
        <end position="72"/>
    </location>
</feature>
<protein>
    <submittedName>
        <fullName evidence="2">Uncharacterized protein</fullName>
    </submittedName>
</protein>
<keyword evidence="3" id="KW-1185">Reference proteome</keyword>